<dbReference type="Proteomes" id="UP001209570">
    <property type="component" value="Unassembled WGS sequence"/>
</dbReference>
<protein>
    <recommendedName>
        <fullName evidence="2">BD-FAE-like domain-containing protein</fullName>
    </recommendedName>
</protein>
<proteinExistence type="predicted"/>
<evidence type="ECO:0000313" key="4">
    <source>
        <dbReference type="Proteomes" id="UP001209570"/>
    </source>
</evidence>
<evidence type="ECO:0000313" key="3">
    <source>
        <dbReference type="EMBL" id="KAJ0392985.1"/>
    </source>
</evidence>
<dbReference type="SUPFAM" id="SSF53474">
    <property type="entry name" value="alpha/beta-Hydrolases"/>
    <property type="match status" value="1"/>
</dbReference>
<name>A0AAD5LUV2_PYTIN</name>
<sequence length="293" mass="32593">MLLLRRRWLTTAAAPFAWKDVHYTAQRHEKQTLNIAIPSDRFPRGHGLPTCVFVHGGSWQRGDKSGLFNDGIELAFVRSGWVGVSVNYRLSPEVRHPHHTCDLAEAVSWIHRNAETFGGDPNRIILVGHSAGAHLVMQLMADPEFLFRHGVDHSVVSSVVGISGVYNVVRLANAPLYGPLVVNPAFGELAEQWREGSITSSLIRYGSASPLYRTPTLLLTAEEDYHFDEDAEELESWLVEGGNVNVERAVVPQRNHFTIIRDLTHDLHDETMKRIAAFVKSTLAPQQQAPAAA</sequence>
<organism evidence="3 4">
    <name type="scientific">Pythium insidiosum</name>
    <name type="common">Pythiosis disease agent</name>
    <dbReference type="NCBI Taxonomy" id="114742"/>
    <lineage>
        <taxon>Eukaryota</taxon>
        <taxon>Sar</taxon>
        <taxon>Stramenopiles</taxon>
        <taxon>Oomycota</taxon>
        <taxon>Peronosporomycetes</taxon>
        <taxon>Pythiales</taxon>
        <taxon>Pythiaceae</taxon>
        <taxon>Pythium</taxon>
    </lineage>
</organism>
<keyword evidence="4" id="KW-1185">Reference proteome</keyword>
<dbReference type="PANTHER" id="PTHR48081">
    <property type="entry name" value="AB HYDROLASE SUPERFAMILY PROTEIN C4A8.06C"/>
    <property type="match status" value="1"/>
</dbReference>
<dbReference type="PROSITE" id="PS00122">
    <property type="entry name" value="CARBOXYLESTERASE_B_1"/>
    <property type="match status" value="1"/>
</dbReference>
<dbReference type="InterPro" id="IPR049492">
    <property type="entry name" value="BD-FAE-like_dom"/>
</dbReference>
<dbReference type="AlphaFoldDB" id="A0AAD5LUV2"/>
<dbReference type="InterPro" id="IPR019826">
    <property type="entry name" value="Carboxylesterase_B_AS"/>
</dbReference>
<dbReference type="EMBL" id="JAKCXM010000545">
    <property type="protein sequence ID" value="KAJ0392985.1"/>
    <property type="molecule type" value="Genomic_DNA"/>
</dbReference>
<dbReference type="InterPro" id="IPR050300">
    <property type="entry name" value="GDXG_lipolytic_enzyme"/>
</dbReference>
<reference evidence="3" key="1">
    <citation type="submission" date="2021-12" db="EMBL/GenBank/DDBJ databases">
        <title>Prjna785345.</title>
        <authorList>
            <person name="Rujirawat T."/>
            <person name="Krajaejun T."/>
        </authorList>
    </citation>
    <scope>NUCLEOTIDE SEQUENCE</scope>
    <source>
        <strain evidence="3">Pi057C3</strain>
    </source>
</reference>
<dbReference type="Pfam" id="PF20434">
    <property type="entry name" value="BD-FAE"/>
    <property type="match status" value="1"/>
</dbReference>
<dbReference type="Gene3D" id="3.40.50.1820">
    <property type="entry name" value="alpha/beta hydrolase"/>
    <property type="match status" value="1"/>
</dbReference>
<evidence type="ECO:0000256" key="1">
    <source>
        <dbReference type="ARBA" id="ARBA00022801"/>
    </source>
</evidence>
<dbReference type="InterPro" id="IPR029058">
    <property type="entry name" value="AB_hydrolase_fold"/>
</dbReference>
<evidence type="ECO:0000259" key="2">
    <source>
        <dbReference type="Pfam" id="PF20434"/>
    </source>
</evidence>
<keyword evidence="1" id="KW-0378">Hydrolase</keyword>
<dbReference type="GO" id="GO:0016787">
    <property type="term" value="F:hydrolase activity"/>
    <property type="evidence" value="ECO:0007669"/>
    <property type="project" value="UniProtKB-KW"/>
</dbReference>
<accession>A0AAD5LUV2</accession>
<comment type="caution">
    <text evidence="3">The sequence shown here is derived from an EMBL/GenBank/DDBJ whole genome shotgun (WGS) entry which is preliminary data.</text>
</comment>
<dbReference type="PANTHER" id="PTHR48081:SF33">
    <property type="entry name" value="KYNURENINE FORMAMIDASE"/>
    <property type="match status" value="1"/>
</dbReference>
<feature type="domain" description="BD-FAE-like" evidence="2">
    <location>
        <begin position="47"/>
        <end position="173"/>
    </location>
</feature>
<gene>
    <name evidence="3" type="ORF">P43SY_007812</name>
</gene>